<dbReference type="PANTHER" id="PTHR11384:SF56">
    <property type="entry name" value="ABC TRANSPORTER D FAMILY MEMBER 1"/>
    <property type="match status" value="1"/>
</dbReference>
<evidence type="ECO:0000256" key="4">
    <source>
        <dbReference type="ARBA" id="ARBA00023136"/>
    </source>
</evidence>
<dbReference type="Proteomes" id="UP000265520">
    <property type="component" value="Unassembled WGS sequence"/>
</dbReference>
<organism evidence="6 7">
    <name type="scientific">Trifolium medium</name>
    <dbReference type="NCBI Taxonomy" id="97028"/>
    <lineage>
        <taxon>Eukaryota</taxon>
        <taxon>Viridiplantae</taxon>
        <taxon>Streptophyta</taxon>
        <taxon>Embryophyta</taxon>
        <taxon>Tracheophyta</taxon>
        <taxon>Spermatophyta</taxon>
        <taxon>Magnoliopsida</taxon>
        <taxon>eudicotyledons</taxon>
        <taxon>Gunneridae</taxon>
        <taxon>Pentapetalae</taxon>
        <taxon>rosids</taxon>
        <taxon>fabids</taxon>
        <taxon>Fabales</taxon>
        <taxon>Fabaceae</taxon>
        <taxon>Papilionoideae</taxon>
        <taxon>50 kb inversion clade</taxon>
        <taxon>NPAAA clade</taxon>
        <taxon>Hologalegina</taxon>
        <taxon>IRL clade</taxon>
        <taxon>Trifolieae</taxon>
        <taxon>Trifolium</taxon>
    </lineage>
</organism>
<feature type="non-terminal residue" evidence="6">
    <location>
        <position position="81"/>
    </location>
</feature>
<feature type="domain" description="ABC transmembrane type-1" evidence="5">
    <location>
        <begin position="8"/>
        <end position="61"/>
    </location>
</feature>
<dbReference type="EMBL" id="LXQA010154800">
    <property type="protein sequence ID" value="MCI26694.1"/>
    <property type="molecule type" value="Genomic_DNA"/>
</dbReference>
<accession>A0A392QS80</accession>
<dbReference type="AlphaFoldDB" id="A0A392QS80"/>
<sequence length="81" mass="9263">MILGSNTGHVIRLEMVESRFSDLLTHSQYLLKKKWLFGILDDFITKQLPHNVTWLLSLLYAMEHKGDRAAISTQGELAHAL</sequence>
<reference evidence="6 7" key="1">
    <citation type="journal article" date="2018" name="Front. Plant Sci.">
        <title>Red Clover (Trifolium pratense) and Zigzag Clover (T. medium) - A Picture of Genomic Similarities and Differences.</title>
        <authorList>
            <person name="Dluhosova J."/>
            <person name="Istvanek J."/>
            <person name="Nedelnik J."/>
            <person name="Repkova J."/>
        </authorList>
    </citation>
    <scope>NUCLEOTIDE SEQUENCE [LARGE SCALE GENOMIC DNA]</scope>
    <source>
        <strain evidence="7">cv. 10/8</strain>
        <tissue evidence="6">Leaf</tissue>
    </source>
</reference>
<keyword evidence="4" id="KW-0472">Membrane</keyword>
<protein>
    <submittedName>
        <fullName evidence="6">ABC transporter D family member</fullName>
    </submittedName>
</protein>
<evidence type="ECO:0000256" key="2">
    <source>
        <dbReference type="ARBA" id="ARBA00022692"/>
    </source>
</evidence>
<dbReference type="GO" id="GO:0005778">
    <property type="term" value="C:peroxisomal membrane"/>
    <property type="evidence" value="ECO:0007669"/>
    <property type="project" value="TreeGrafter"/>
</dbReference>
<dbReference type="Pfam" id="PF06472">
    <property type="entry name" value="ABC_membrane_2"/>
    <property type="match status" value="1"/>
</dbReference>
<evidence type="ECO:0000313" key="7">
    <source>
        <dbReference type="Proteomes" id="UP000265520"/>
    </source>
</evidence>
<dbReference type="InterPro" id="IPR050835">
    <property type="entry name" value="ABC_transporter_sub-D"/>
</dbReference>
<name>A0A392QS80_9FABA</name>
<evidence type="ECO:0000259" key="5">
    <source>
        <dbReference type="Pfam" id="PF06472"/>
    </source>
</evidence>
<dbReference type="GO" id="GO:0042760">
    <property type="term" value="P:very long-chain fatty acid catabolic process"/>
    <property type="evidence" value="ECO:0007669"/>
    <property type="project" value="TreeGrafter"/>
</dbReference>
<evidence type="ECO:0000313" key="6">
    <source>
        <dbReference type="EMBL" id="MCI26694.1"/>
    </source>
</evidence>
<dbReference type="PANTHER" id="PTHR11384">
    <property type="entry name" value="ATP-BINDING CASSETTE, SUB-FAMILY D MEMBER"/>
    <property type="match status" value="1"/>
</dbReference>
<dbReference type="GO" id="GO:0006635">
    <property type="term" value="P:fatty acid beta-oxidation"/>
    <property type="evidence" value="ECO:0007669"/>
    <property type="project" value="TreeGrafter"/>
</dbReference>
<evidence type="ECO:0000256" key="3">
    <source>
        <dbReference type="ARBA" id="ARBA00022989"/>
    </source>
</evidence>
<keyword evidence="2" id="KW-0812">Transmembrane</keyword>
<dbReference type="GO" id="GO:0005524">
    <property type="term" value="F:ATP binding"/>
    <property type="evidence" value="ECO:0007669"/>
    <property type="project" value="InterPro"/>
</dbReference>
<evidence type="ECO:0000256" key="1">
    <source>
        <dbReference type="ARBA" id="ARBA00022448"/>
    </source>
</evidence>
<proteinExistence type="predicted"/>
<dbReference type="GO" id="GO:0005324">
    <property type="term" value="F:long-chain fatty acid transmembrane transporter activity"/>
    <property type="evidence" value="ECO:0007669"/>
    <property type="project" value="TreeGrafter"/>
</dbReference>
<dbReference type="InterPro" id="IPR011527">
    <property type="entry name" value="ABC1_TM_dom"/>
</dbReference>
<dbReference type="GO" id="GO:0015910">
    <property type="term" value="P:long-chain fatty acid import into peroxisome"/>
    <property type="evidence" value="ECO:0007669"/>
    <property type="project" value="TreeGrafter"/>
</dbReference>
<comment type="caution">
    <text evidence="6">The sequence shown here is derived from an EMBL/GenBank/DDBJ whole genome shotgun (WGS) entry which is preliminary data.</text>
</comment>
<keyword evidence="3" id="KW-1133">Transmembrane helix</keyword>
<keyword evidence="1" id="KW-0813">Transport</keyword>
<keyword evidence="7" id="KW-1185">Reference proteome</keyword>
<dbReference type="GO" id="GO:0007031">
    <property type="term" value="P:peroxisome organization"/>
    <property type="evidence" value="ECO:0007669"/>
    <property type="project" value="TreeGrafter"/>
</dbReference>
<dbReference type="GO" id="GO:0140359">
    <property type="term" value="F:ABC-type transporter activity"/>
    <property type="evidence" value="ECO:0007669"/>
    <property type="project" value="InterPro"/>
</dbReference>